<evidence type="ECO:0000313" key="3">
    <source>
        <dbReference type="Proteomes" id="UP001519308"/>
    </source>
</evidence>
<sequence length="197" mass="22676">MLLKKIRKILSIVEGSSNKLLYVADETAIKIESNNRRTWSPIGQPPLIEKNGLKDGLKLIGATEISKQYDSITDVYPYSASITSDEFIVFLQRLLDINSDKKVYLILDNAKIHKSSTVKAFQEGNKKRLTLIYLPPYSPELNPQENIWNIYKACIYTPNSKGNKEVLYDQTCYFYENLNQNIELVKGIVNPLEYYKE</sequence>
<dbReference type="Pfam" id="PF13358">
    <property type="entry name" value="DDE_3"/>
    <property type="match status" value="1"/>
</dbReference>
<dbReference type="Gene3D" id="3.30.420.10">
    <property type="entry name" value="Ribonuclease H-like superfamily/Ribonuclease H"/>
    <property type="match status" value="1"/>
</dbReference>
<reference evidence="2 3" key="1">
    <citation type="submission" date="2021-03" db="EMBL/GenBank/DDBJ databases">
        <title>Genomic Encyclopedia of Type Strains, Phase IV (KMG-IV): sequencing the most valuable type-strain genomes for metagenomic binning, comparative biology and taxonomic classification.</title>
        <authorList>
            <person name="Goeker M."/>
        </authorList>
    </citation>
    <scope>NUCLEOTIDE SEQUENCE [LARGE SCALE GENOMIC DNA]</scope>
    <source>
        <strain evidence="2 3">DSM 28650</strain>
    </source>
</reference>
<protein>
    <submittedName>
        <fullName evidence="2">Transposase</fullName>
    </submittedName>
</protein>
<dbReference type="Proteomes" id="UP001519308">
    <property type="component" value="Unassembled WGS sequence"/>
</dbReference>
<gene>
    <name evidence="2" type="ORF">J2Z44_004368</name>
</gene>
<dbReference type="InterPro" id="IPR047655">
    <property type="entry name" value="Transpos_IS630-like"/>
</dbReference>
<dbReference type="InterPro" id="IPR038717">
    <property type="entry name" value="Tc1-like_DDE_dom"/>
</dbReference>
<dbReference type="PANTHER" id="PTHR46564:SF1">
    <property type="entry name" value="TRANSPOSASE"/>
    <property type="match status" value="1"/>
</dbReference>
<evidence type="ECO:0000259" key="1">
    <source>
        <dbReference type="Pfam" id="PF13358"/>
    </source>
</evidence>
<proteinExistence type="predicted"/>
<organism evidence="2 3">
    <name type="scientific">Clostridium punense</name>
    <dbReference type="NCBI Taxonomy" id="1054297"/>
    <lineage>
        <taxon>Bacteria</taxon>
        <taxon>Bacillati</taxon>
        <taxon>Bacillota</taxon>
        <taxon>Clostridia</taxon>
        <taxon>Eubacteriales</taxon>
        <taxon>Clostridiaceae</taxon>
        <taxon>Clostridium</taxon>
    </lineage>
</organism>
<dbReference type="NCBIfam" id="NF033545">
    <property type="entry name" value="transpos_IS630"/>
    <property type="match status" value="1"/>
</dbReference>
<keyword evidence="3" id="KW-1185">Reference proteome</keyword>
<dbReference type="InterPro" id="IPR036397">
    <property type="entry name" value="RNaseH_sf"/>
</dbReference>
<feature type="domain" description="Tc1-like transposase DDE" evidence="1">
    <location>
        <begin position="21"/>
        <end position="153"/>
    </location>
</feature>
<accession>A0ABS4K9P6</accession>
<evidence type="ECO:0000313" key="2">
    <source>
        <dbReference type="EMBL" id="MBP2024482.1"/>
    </source>
</evidence>
<name>A0ABS4K9P6_9CLOT</name>
<comment type="caution">
    <text evidence="2">The sequence shown here is derived from an EMBL/GenBank/DDBJ whole genome shotgun (WGS) entry which is preliminary data.</text>
</comment>
<dbReference type="PANTHER" id="PTHR46564">
    <property type="entry name" value="TRANSPOSASE"/>
    <property type="match status" value="1"/>
</dbReference>
<dbReference type="EMBL" id="JAGGLL010000096">
    <property type="protein sequence ID" value="MBP2024482.1"/>
    <property type="molecule type" value="Genomic_DNA"/>
</dbReference>
<dbReference type="RefSeq" id="WP_209650070.1">
    <property type="nucleotide sequence ID" value="NZ_JAGGLL010000096.1"/>
</dbReference>